<reference evidence="3" key="1">
    <citation type="journal article" date="2014" name="Science">
        <title>The coffee genome provides insight into the convergent evolution of caffeine biosynthesis.</title>
        <authorList>
            <person name="Denoeud F."/>
            <person name="Carretero-Paulet L."/>
            <person name="Dereeper A."/>
            <person name="Droc G."/>
            <person name="Guyot R."/>
            <person name="Pietrella M."/>
            <person name="Zheng C."/>
            <person name="Alberti A."/>
            <person name="Anthony F."/>
            <person name="Aprea G."/>
            <person name="Aury J.M."/>
            <person name="Bento P."/>
            <person name="Bernard M."/>
            <person name="Bocs S."/>
            <person name="Campa C."/>
            <person name="Cenci A."/>
            <person name="Combes M.C."/>
            <person name="Crouzillat D."/>
            <person name="Da Silva C."/>
            <person name="Daddiego L."/>
            <person name="De Bellis F."/>
            <person name="Dussert S."/>
            <person name="Garsmeur O."/>
            <person name="Gayraud T."/>
            <person name="Guignon V."/>
            <person name="Jahn K."/>
            <person name="Jamilloux V."/>
            <person name="Joet T."/>
            <person name="Labadie K."/>
            <person name="Lan T."/>
            <person name="Leclercq J."/>
            <person name="Lepelley M."/>
            <person name="Leroy T."/>
            <person name="Li L.T."/>
            <person name="Librado P."/>
            <person name="Lopez L."/>
            <person name="Munoz A."/>
            <person name="Noel B."/>
            <person name="Pallavicini A."/>
            <person name="Perrotta G."/>
            <person name="Poncet V."/>
            <person name="Pot D."/>
            <person name="Priyono X."/>
            <person name="Rigoreau M."/>
            <person name="Rouard M."/>
            <person name="Rozas J."/>
            <person name="Tranchant-Dubreuil C."/>
            <person name="VanBuren R."/>
            <person name="Zhang Q."/>
            <person name="Andrade A.C."/>
            <person name="Argout X."/>
            <person name="Bertrand B."/>
            <person name="de Kochko A."/>
            <person name="Graziosi G."/>
            <person name="Henry R.J."/>
            <person name="Jayarama X."/>
            <person name="Ming R."/>
            <person name="Nagai C."/>
            <person name="Rounsley S."/>
            <person name="Sankoff D."/>
            <person name="Giuliano G."/>
            <person name="Albert V.A."/>
            <person name="Wincker P."/>
            <person name="Lashermes P."/>
        </authorList>
    </citation>
    <scope>NUCLEOTIDE SEQUENCE [LARGE SCALE GENOMIC DNA]</scope>
    <source>
        <strain evidence="3">cv. DH200-94</strain>
    </source>
</reference>
<evidence type="ECO:0000313" key="3">
    <source>
        <dbReference type="Proteomes" id="UP000295252"/>
    </source>
</evidence>
<dbReference type="PANTHER" id="PTHR12242:SF29">
    <property type="entry name" value="TRANSMEMBRANE PROTEIN"/>
    <property type="match status" value="1"/>
</dbReference>
<feature type="transmembrane region" description="Helical" evidence="1">
    <location>
        <begin position="259"/>
        <end position="284"/>
    </location>
</feature>
<feature type="transmembrane region" description="Helical" evidence="1">
    <location>
        <begin position="114"/>
        <end position="135"/>
    </location>
</feature>
<dbReference type="PANTHER" id="PTHR12242">
    <property type="entry name" value="OS02G0130600 PROTEIN-RELATED"/>
    <property type="match status" value="1"/>
</dbReference>
<feature type="transmembrane region" description="Helical" evidence="1">
    <location>
        <begin position="18"/>
        <end position="39"/>
    </location>
</feature>
<feature type="transmembrane region" description="Helical" evidence="1">
    <location>
        <begin position="186"/>
        <end position="206"/>
    </location>
</feature>
<keyword evidence="3" id="KW-1185">Reference proteome</keyword>
<name>A0A068U0P6_COFCA</name>
<dbReference type="Proteomes" id="UP000295252">
    <property type="component" value="Chromosome IX"/>
</dbReference>
<keyword evidence="1" id="KW-0472">Membrane</keyword>
<dbReference type="Gramene" id="CDP02091">
    <property type="protein sequence ID" value="CDP02091"/>
    <property type="gene ID" value="GSCOC_T00039375001"/>
</dbReference>
<sequence>MRLMVTDGTTTLSYWLNWWFLLCAILVLTPMAVAFYLIWKYERPTKDSCSDREALHDERSWILWNDEAWRPCLKEIPPSFLMVYRVIAFCLLLVALSFDVAVHGGELFYYYTQWTFTLVTIYFGLGSVLSLYGFCKDNRMNNKVNDRIVEDTEKGLYMPLACEGTSNGKVGGNLDYKGKSNTPCSAALWCNLFQILFQMTAGAVMLTDSVYWVVIFPFLSIKDYEMSLLTVLAHSLNLILLLGDTALNSLHFPWFRISYFILWTGIYVIFEWTIHACLPLWWPYPFLDLSARYAPIWYLLAAVLHVPCYSIFALVVRLKEYALSRWYSQSYWCQR</sequence>
<evidence type="ECO:0000313" key="2">
    <source>
        <dbReference type="EMBL" id="CDP02091.1"/>
    </source>
</evidence>
<protein>
    <submittedName>
        <fullName evidence="2">Uncharacterized protein</fullName>
    </submittedName>
</protein>
<feature type="transmembrane region" description="Helical" evidence="1">
    <location>
        <begin position="226"/>
        <end position="247"/>
    </location>
</feature>
<dbReference type="OMA" id="TSFDYWF"/>
<keyword evidence="1" id="KW-1133">Transmembrane helix</keyword>
<dbReference type="GO" id="GO:0016020">
    <property type="term" value="C:membrane"/>
    <property type="evidence" value="ECO:0007669"/>
    <property type="project" value="TreeGrafter"/>
</dbReference>
<dbReference type="InParanoid" id="A0A068U0P6"/>
<feature type="transmembrane region" description="Helical" evidence="1">
    <location>
        <begin position="296"/>
        <end position="316"/>
    </location>
</feature>
<keyword evidence="1" id="KW-0812">Transmembrane</keyword>
<feature type="transmembrane region" description="Helical" evidence="1">
    <location>
        <begin position="83"/>
        <end position="102"/>
    </location>
</feature>
<dbReference type="OrthoDB" id="419711at2759"/>
<accession>A0A068U0P6</accession>
<dbReference type="PhylomeDB" id="A0A068U0P6"/>
<evidence type="ECO:0000256" key="1">
    <source>
        <dbReference type="SAM" id="Phobius"/>
    </source>
</evidence>
<dbReference type="AlphaFoldDB" id="A0A068U0P6"/>
<proteinExistence type="predicted"/>
<dbReference type="EMBL" id="HG739092">
    <property type="protein sequence ID" value="CDP02091.1"/>
    <property type="molecule type" value="Genomic_DNA"/>
</dbReference>
<gene>
    <name evidence="2" type="ORF">GSCOC_T00039375001</name>
</gene>
<organism evidence="2 3">
    <name type="scientific">Coffea canephora</name>
    <name type="common">Robusta coffee</name>
    <dbReference type="NCBI Taxonomy" id="49390"/>
    <lineage>
        <taxon>Eukaryota</taxon>
        <taxon>Viridiplantae</taxon>
        <taxon>Streptophyta</taxon>
        <taxon>Embryophyta</taxon>
        <taxon>Tracheophyta</taxon>
        <taxon>Spermatophyta</taxon>
        <taxon>Magnoliopsida</taxon>
        <taxon>eudicotyledons</taxon>
        <taxon>Gunneridae</taxon>
        <taxon>Pentapetalae</taxon>
        <taxon>asterids</taxon>
        <taxon>lamiids</taxon>
        <taxon>Gentianales</taxon>
        <taxon>Rubiaceae</taxon>
        <taxon>Ixoroideae</taxon>
        <taxon>Gardenieae complex</taxon>
        <taxon>Bertiereae - Coffeeae clade</taxon>
        <taxon>Coffeeae</taxon>
        <taxon>Coffea</taxon>
    </lineage>
</organism>